<dbReference type="Proteomes" id="UP001501442">
    <property type="component" value="Unassembled WGS sequence"/>
</dbReference>
<gene>
    <name evidence="1" type="ORF">GCM10023196_040140</name>
</gene>
<sequence>MGFDLNCYLTIDARVLPLYDRVIPGGAAYAIPARGRGLPAGWVLPVPWRLEYALDNAVTMVEDVIETGAVDEWRATAGVPRTPDPLDAFDDLDLQLTSLLSLASASGVMVINDRTFGGLRINEYAAVCVAGRLRAAYGIDYGDADRSPGRAFELRDGAYRPVDSAQVDPVAQCAAVLDPRFTGAFLFDGYLPREAEPTAPRRRPYEAGGSPAIRRDLAHEWAAYFPVLARLLASPCS</sequence>
<proteinExistence type="predicted"/>
<comment type="caution">
    <text evidence="1">The sequence shown here is derived from an EMBL/GenBank/DDBJ whole genome shotgun (WGS) entry which is preliminary data.</text>
</comment>
<dbReference type="RefSeq" id="WP_345432429.1">
    <property type="nucleotide sequence ID" value="NZ_BAABHK010000005.1"/>
</dbReference>
<protein>
    <submittedName>
        <fullName evidence="1">Uncharacterized protein</fullName>
    </submittedName>
</protein>
<name>A0ABP8UBK8_9ACTN</name>
<dbReference type="EMBL" id="BAABHK010000005">
    <property type="protein sequence ID" value="GAA4627538.1"/>
    <property type="molecule type" value="Genomic_DNA"/>
</dbReference>
<evidence type="ECO:0000313" key="2">
    <source>
        <dbReference type="Proteomes" id="UP001501442"/>
    </source>
</evidence>
<keyword evidence="2" id="KW-1185">Reference proteome</keyword>
<reference evidence="2" key="1">
    <citation type="journal article" date="2019" name="Int. J. Syst. Evol. Microbiol.">
        <title>The Global Catalogue of Microorganisms (GCM) 10K type strain sequencing project: providing services to taxonomists for standard genome sequencing and annotation.</title>
        <authorList>
            <consortium name="The Broad Institute Genomics Platform"/>
            <consortium name="The Broad Institute Genome Sequencing Center for Infectious Disease"/>
            <person name="Wu L."/>
            <person name="Ma J."/>
        </authorList>
    </citation>
    <scope>NUCLEOTIDE SEQUENCE [LARGE SCALE GENOMIC DNA]</scope>
    <source>
        <strain evidence="2">JCM 17939</strain>
    </source>
</reference>
<evidence type="ECO:0000313" key="1">
    <source>
        <dbReference type="EMBL" id="GAA4627538.1"/>
    </source>
</evidence>
<organism evidence="1 2">
    <name type="scientific">Actinoallomurus vinaceus</name>
    <dbReference type="NCBI Taxonomy" id="1080074"/>
    <lineage>
        <taxon>Bacteria</taxon>
        <taxon>Bacillati</taxon>
        <taxon>Actinomycetota</taxon>
        <taxon>Actinomycetes</taxon>
        <taxon>Streptosporangiales</taxon>
        <taxon>Thermomonosporaceae</taxon>
        <taxon>Actinoallomurus</taxon>
    </lineage>
</organism>
<accession>A0ABP8UBK8</accession>